<protein>
    <submittedName>
        <fullName evidence="3">Uncharacterized protein</fullName>
    </submittedName>
</protein>
<accession>A0A7J6MKK5</accession>
<feature type="signal peptide" evidence="2">
    <location>
        <begin position="1"/>
        <end position="15"/>
    </location>
</feature>
<reference evidence="3 4" key="1">
    <citation type="submission" date="2020-04" db="EMBL/GenBank/DDBJ databases">
        <title>Perkinsus chesapeaki whole genome sequence.</title>
        <authorList>
            <person name="Bogema D.R."/>
        </authorList>
    </citation>
    <scope>NUCLEOTIDE SEQUENCE [LARGE SCALE GENOMIC DNA]</scope>
    <source>
        <strain evidence="3">ATCC PRA-425</strain>
    </source>
</reference>
<sequence length="202" mass="21456">MRALLALVFLHGGSSQNVTTTAGPTNTSTTISSTTTTGAPRNYCPDTFCVDSRWIGTSKKPQCIFPSPDDLVPCWNNYCVDQAKDLNTSTQGAFCKDWQDPAGRVCYPLSNLTCNCSSLRHFDPKVFSPGQQPSGWVSVDCVYPTLPPTTTAAPSTTTPTRPPGPGPTSAGPTTPSSDAQSLLGYCALIPHVLAVLAWLPFL</sequence>
<proteinExistence type="predicted"/>
<name>A0A7J6MKK5_PERCH</name>
<evidence type="ECO:0000313" key="3">
    <source>
        <dbReference type="EMBL" id="KAF4672119.1"/>
    </source>
</evidence>
<organism evidence="3 4">
    <name type="scientific">Perkinsus chesapeaki</name>
    <name type="common">Clam parasite</name>
    <name type="synonym">Perkinsus andrewsi</name>
    <dbReference type="NCBI Taxonomy" id="330153"/>
    <lineage>
        <taxon>Eukaryota</taxon>
        <taxon>Sar</taxon>
        <taxon>Alveolata</taxon>
        <taxon>Perkinsozoa</taxon>
        <taxon>Perkinsea</taxon>
        <taxon>Perkinsida</taxon>
        <taxon>Perkinsidae</taxon>
        <taxon>Perkinsus</taxon>
    </lineage>
</organism>
<evidence type="ECO:0000256" key="2">
    <source>
        <dbReference type="SAM" id="SignalP"/>
    </source>
</evidence>
<feature type="region of interest" description="Disordered" evidence="1">
    <location>
        <begin position="148"/>
        <end position="176"/>
    </location>
</feature>
<keyword evidence="2" id="KW-0732">Signal</keyword>
<comment type="caution">
    <text evidence="3">The sequence shown here is derived from an EMBL/GenBank/DDBJ whole genome shotgun (WGS) entry which is preliminary data.</text>
</comment>
<gene>
    <name evidence="3" type="ORF">FOL47_000890</name>
</gene>
<feature type="compositionally biased region" description="Low complexity" evidence="1">
    <location>
        <begin position="167"/>
        <end position="176"/>
    </location>
</feature>
<dbReference type="EMBL" id="JAAPAO010000119">
    <property type="protein sequence ID" value="KAF4672119.1"/>
    <property type="molecule type" value="Genomic_DNA"/>
</dbReference>
<keyword evidence="4" id="KW-1185">Reference proteome</keyword>
<feature type="compositionally biased region" description="Low complexity" evidence="1">
    <location>
        <begin position="148"/>
        <end position="159"/>
    </location>
</feature>
<dbReference type="AlphaFoldDB" id="A0A7J6MKK5"/>
<dbReference type="OrthoDB" id="10426555at2759"/>
<dbReference type="Proteomes" id="UP000591131">
    <property type="component" value="Unassembled WGS sequence"/>
</dbReference>
<feature type="chain" id="PRO_5029870860" evidence="2">
    <location>
        <begin position="16"/>
        <end position="202"/>
    </location>
</feature>
<evidence type="ECO:0000313" key="4">
    <source>
        <dbReference type="Proteomes" id="UP000591131"/>
    </source>
</evidence>
<evidence type="ECO:0000256" key="1">
    <source>
        <dbReference type="SAM" id="MobiDB-lite"/>
    </source>
</evidence>